<dbReference type="EMBL" id="FNFY01000009">
    <property type="protein sequence ID" value="SDK75757.1"/>
    <property type="molecule type" value="Genomic_DNA"/>
</dbReference>
<dbReference type="Pfam" id="PF10117">
    <property type="entry name" value="McrBC"/>
    <property type="match status" value="1"/>
</dbReference>
<sequence length="252" mass="30293">MEKNEYLSDIPPRNLYYMLTYVTGFPNQIHKIEIAKNYDGDFINLLSKVIIQKLDTQIKRSASDNYLKDLIENDDMQTKIIDFEVIQQSKDINPHFSYMNDFLTYDNIYNQIIKRTINLLINYKNLKDEYEWALVKIYNHLREVSYVKIDNEAIFDGLIMHKYNKSYEYVLKLCEFIWCELNISEAYGKSNFLDLEESPEKLKEFIQTFIKVFYREESFKNLKPELVVDISTIDFTKDWDNVHFQLANIIER</sequence>
<accession>A0A1G9EHW9</accession>
<dbReference type="PANTHER" id="PTHR38733:SF1">
    <property type="entry name" value="TYPE IV METHYL-DIRECTED RESTRICTION ENZYME ECOKMCRBC"/>
    <property type="match status" value="1"/>
</dbReference>
<proteinExistence type="predicted"/>
<evidence type="ECO:0000313" key="1">
    <source>
        <dbReference type="EMBL" id="SDK75757.1"/>
    </source>
</evidence>
<keyword evidence="2" id="KW-1185">Reference proteome</keyword>
<dbReference type="PANTHER" id="PTHR38733">
    <property type="entry name" value="PROTEIN MCRC"/>
    <property type="match status" value="1"/>
</dbReference>
<dbReference type="InterPro" id="IPR019292">
    <property type="entry name" value="McrC"/>
</dbReference>
<protein>
    <submittedName>
        <fullName evidence="1">McrBC 5-methylcytosine restriction system component</fullName>
    </submittedName>
</protein>
<dbReference type="OrthoDB" id="9786961at2"/>
<organism evidence="1 2">
    <name type="scientific">Lacicoccus qingdaonensis</name>
    <dbReference type="NCBI Taxonomy" id="576118"/>
    <lineage>
        <taxon>Bacteria</taxon>
        <taxon>Bacillati</taxon>
        <taxon>Bacillota</taxon>
        <taxon>Bacilli</taxon>
        <taxon>Bacillales</taxon>
        <taxon>Salinicoccaceae</taxon>
        <taxon>Lacicoccus</taxon>
    </lineage>
</organism>
<gene>
    <name evidence="1" type="ORF">SAMN05216216_1092</name>
</gene>
<dbReference type="RefSeq" id="WP_092985861.1">
    <property type="nucleotide sequence ID" value="NZ_FNFY01000009.1"/>
</dbReference>
<dbReference type="Proteomes" id="UP000199008">
    <property type="component" value="Unassembled WGS sequence"/>
</dbReference>
<evidence type="ECO:0000313" key="2">
    <source>
        <dbReference type="Proteomes" id="UP000199008"/>
    </source>
</evidence>
<dbReference type="STRING" id="576118.SAMN05216216_1092"/>
<name>A0A1G9EHW9_9BACL</name>
<dbReference type="AlphaFoldDB" id="A0A1G9EHW9"/>
<reference evidence="2" key="1">
    <citation type="submission" date="2016-10" db="EMBL/GenBank/DDBJ databases">
        <authorList>
            <person name="Varghese N."/>
            <person name="Submissions S."/>
        </authorList>
    </citation>
    <scope>NUCLEOTIDE SEQUENCE [LARGE SCALE GENOMIC DNA]</scope>
    <source>
        <strain evidence="2">CGMCC 1.8895</strain>
    </source>
</reference>